<protein>
    <submittedName>
        <fullName evidence="8">Nucleoside transporter 1 (NT1)</fullName>
    </submittedName>
</protein>
<evidence type="ECO:0000256" key="2">
    <source>
        <dbReference type="ARBA" id="ARBA00007965"/>
    </source>
</evidence>
<feature type="transmembrane region" description="Helical" evidence="7">
    <location>
        <begin position="37"/>
        <end position="54"/>
    </location>
</feature>
<keyword evidence="3" id="KW-0813">Transport</keyword>
<evidence type="ECO:0000256" key="6">
    <source>
        <dbReference type="ARBA" id="ARBA00023136"/>
    </source>
</evidence>
<feature type="transmembrane region" description="Helical" evidence="7">
    <location>
        <begin position="90"/>
        <end position="108"/>
    </location>
</feature>
<feature type="transmembrane region" description="Helical" evidence="7">
    <location>
        <begin position="344"/>
        <end position="366"/>
    </location>
</feature>
<gene>
    <name evidence="8" type="ORF">PMALA_020320</name>
</gene>
<evidence type="ECO:0000256" key="5">
    <source>
        <dbReference type="ARBA" id="ARBA00022989"/>
    </source>
</evidence>
<dbReference type="Proteomes" id="UP000078597">
    <property type="component" value="Unassembled WGS sequence"/>
</dbReference>
<dbReference type="InterPro" id="IPR002259">
    <property type="entry name" value="Eqnu_transpt"/>
</dbReference>
<dbReference type="GO" id="GO:0005886">
    <property type="term" value="C:plasma membrane"/>
    <property type="evidence" value="ECO:0007669"/>
    <property type="project" value="TreeGrafter"/>
</dbReference>
<keyword evidence="4 7" id="KW-0812">Transmembrane</keyword>
<feature type="transmembrane region" description="Helical" evidence="7">
    <location>
        <begin position="240"/>
        <end position="260"/>
    </location>
</feature>
<evidence type="ECO:0000313" key="9">
    <source>
        <dbReference type="Proteomes" id="UP000078597"/>
    </source>
</evidence>
<comment type="similarity">
    <text evidence="2">Belongs to the SLC29A/ENT transporter (TC 2.A.57) family.</text>
</comment>
<organism evidence="8 9">
    <name type="scientific">Plasmodium malariae</name>
    <dbReference type="NCBI Taxonomy" id="5858"/>
    <lineage>
        <taxon>Eukaryota</taxon>
        <taxon>Sar</taxon>
        <taxon>Alveolata</taxon>
        <taxon>Apicomplexa</taxon>
        <taxon>Aconoidasida</taxon>
        <taxon>Haemosporida</taxon>
        <taxon>Plasmodiidae</taxon>
        <taxon>Plasmodium</taxon>
        <taxon>Plasmodium (Plasmodium)</taxon>
    </lineage>
</organism>
<evidence type="ECO:0000256" key="3">
    <source>
        <dbReference type="ARBA" id="ARBA00022448"/>
    </source>
</evidence>
<feature type="transmembrane region" description="Helical" evidence="7">
    <location>
        <begin position="189"/>
        <end position="213"/>
    </location>
</feature>
<accession>A0A1A8W6U6</accession>
<dbReference type="PANTHER" id="PTHR10332">
    <property type="entry name" value="EQUILIBRATIVE NUCLEOSIDE TRANSPORTER"/>
    <property type="match status" value="1"/>
</dbReference>
<evidence type="ECO:0000256" key="7">
    <source>
        <dbReference type="SAM" id="Phobius"/>
    </source>
</evidence>
<evidence type="ECO:0000256" key="4">
    <source>
        <dbReference type="ARBA" id="ARBA00022692"/>
    </source>
</evidence>
<sequence length="433" mass="49329">MSTSKQASKALVDIEKKGGDSKCDDKQGSKLNKREQIILPLTFILIGLSSLNVWNTALGLNINFKYNTYQITGLVCSSIIALFINIPKILLPYILGMLAILCGGFQISHRFFEYKEFDTYCLVAFIVIGIMAGFAQTIAFSIGTTMEENMGGYMSAGIGISGVFIFVINILLDLIVSDTKIHDINAAKLLYLYIICEVCLVLAIIFCVCNLELSSTSTKKEEEKNDEPGLSYMELIKDSYKAILAMFLVNWLSLQLFPGVGHKKWQQRHKITDYYVTIIVGMFQVFDFVSRYPPNLSHIKIFKFFTFSLNKLLIANVIRMLFIPWFVLNAAVSKPFFESIIQQCICMALLAYTNGWFNTIPFIVFVQELKKAKKKKDIETISTFMRVKQNCEHMLEGGGRGMILDNYYKAQMYRAADKLLQRGERRKKLDKYK</sequence>
<proteinExistence type="inferred from homology"/>
<keyword evidence="6 7" id="KW-0472">Membrane</keyword>
<dbReference type="SUPFAM" id="SSF103473">
    <property type="entry name" value="MFS general substrate transporter"/>
    <property type="match status" value="1"/>
</dbReference>
<dbReference type="VEuPathDB" id="PlasmoDB:PmUG01_12017700"/>
<keyword evidence="5 7" id="KW-1133">Transmembrane helix</keyword>
<feature type="transmembrane region" description="Helical" evidence="7">
    <location>
        <begin position="312"/>
        <end position="332"/>
    </location>
</feature>
<feature type="transmembrane region" description="Helical" evidence="7">
    <location>
        <begin position="154"/>
        <end position="177"/>
    </location>
</feature>
<comment type="subcellular location">
    <subcellularLocation>
        <location evidence="1">Membrane</location>
        <topology evidence="1">Multi-pass membrane protein</topology>
    </subcellularLocation>
</comment>
<name>A0A1A8W6U6_PLAMA</name>
<evidence type="ECO:0000313" key="8">
    <source>
        <dbReference type="EMBL" id="SBS87708.1"/>
    </source>
</evidence>
<dbReference type="InterPro" id="IPR036259">
    <property type="entry name" value="MFS_trans_sf"/>
</dbReference>
<feature type="transmembrane region" description="Helical" evidence="7">
    <location>
        <begin position="120"/>
        <end position="142"/>
    </location>
</feature>
<dbReference type="PANTHER" id="PTHR10332:SF10">
    <property type="entry name" value="EQUILIBRATIVE NUCLEOSIDE TRANSPORTER 4"/>
    <property type="match status" value="1"/>
</dbReference>
<reference evidence="9" key="1">
    <citation type="submission" date="2016-05" db="EMBL/GenBank/DDBJ databases">
        <authorList>
            <person name="Naeem Raeece"/>
        </authorList>
    </citation>
    <scope>NUCLEOTIDE SEQUENCE [LARGE SCALE GENOMIC DNA]</scope>
</reference>
<dbReference type="GO" id="GO:0005337">
    <property type="term" value="F:nucleoside transmembrane transporter activity"/>
    <property type="evidence" value="ECO:0007669"/>
    <property type="project" value="InterPro"/>
</dbReference>
<dbReference type="EMBL" id="FLQW01001085">
    <property type="protein sequence ID" value="SBS87708.1"/>
    <property type="molecule type" value="Genomic_DNA"/>
</dbReference>
<dbReference type="AlphaFoldDB" id="A0A1A8W6U6"/>
<evidence type="ECO:0000256" key="1">
    <source>
        <dbReference type="ARBA" id="ARBA00004141"/>
    </source>
</evidence>